<evidence type="ECO:0000259" key="4">
    <source>
        <dbReference type="PROSITE" id="PS51005"/>
    </source>
</evidence>
<keyword evidence="1" id="KW-0805">Transcription regulation</keyword>
<dbReference type="PANTHER" id="PTHR31744:SF210">
    <property type="entry name" value="NAC DOMAIN-CONTAINING PROTEIN 86-LIKE"/>
    <property type="match status" value="1"/>
</dbReference>
<name>A0A9D4UZQ6_ADICA</name>
<dbReference type="Proteomes" id="UP000886520">
    <property type="component" value="Chromosome 8"/>
</dbReference>
<organism evidence="5 6">
    <name type="scientific">Adiantum capillus-veneris</name>
    <name type="common">Maidenhair fern</name>
    <dbReference type="NCBI Taxonomy" id="13818"/>
    <lineage>
        <taxon>Eukaryota</taxon>
        <taxon>Viridiplantae</taxon>
        <taxon>Streptophyta</taxon>
        <taxon>Embryophyta</taxon>
        <taxon>Tracheophyta</taxon>
        <taxon>Polypodiopsida</taxon>
        <taxon>Polypodiidae</taxon>
        <taxon>Polypodiales</taxon>
        <taxon>Pteridineae</taxon>
        <taxon>Pteridaceae</taxon>
        <taxon>Vittarioideae</taxon>
        <taxon>Adiantum</taxon>
    </lineage>
</organism>
<dbReference type="InterPro" id="IPR036093">
    <property type="entry name" value="NAC_dom_sf"/>
</dbReference>
<comment type="caution">
    <text evidence="5">The sequence shown here is derived from an EMBL/GenBank/DDBJ whole genome shotgun (WGS) entry which is preliminary data.</text>
</comment>
<reference evidence="5" key="1">
    <citation type="submission" date="2021-01" db="EMBL/GenBank/DDBJ databases">
        <title>Adiantum capillus-veneris genome.</title>
        <authorList>
            <person name="Fang Y."/>
            <person name="Liao Q."/>
        </authorList>
    </citation>
    <scope>NUCLEOTIDE SEQUENCE</scope>
    <source>
        <strain evidence="5">H3</strain>
        <tissue evidence="5">Leaf</tissue>
    </source>
</reference>
<keyword evidence="3" id="KW-0539">Nucleus</keyword>
<dbReference type="Gene3D" id="2.170.150.80">
    <property type="entry name" value="NAC domain"/>
    <property type="match status" value="1"/>
</dbReference>
<dbReference type="OrthoDB" id="1931139at2759"/>
<sequence length="237" mass="26226">MESRVRESKGAECSGAAYNCAGSATNSIATSSSNAMMVVSAADDDDILLHMEALPPGFRFHPTDEELVGFYLRRRAAGLSLPPHLIPEVDLYKHDPWELPGLSPLPPSQWFFFNFSDRKYPSGPRANRATLSGYWKATGRDRSITSHRSPSVHDVAPHPFGIKKTLVFYFGRAPHGKRTPWVMHEFHLSPQPSSSPPPSQGYAPSGKIVLCRIVRRVPQASAIDCSTYRDNKEALHA</sequence>
<gene>
    <name evidence="5" type="ORF">GOP47_0008886</name>
</gene>
<proteinExistence type="predicted"/>
<dbReference type="SUPFAM" id="SSF101941">
    <property type="entry name" value="NAC domain"/>
    <property type="match status" value="1"/>
</dbReference>
<dbReference type="PROSITE" id="PS51005">
    <property type="entry name" value="NAC"/>
    <property type="match status" value="1"/>
</dbReference>
<evidence type="ECO:0000313" key="6">
    <source>
        <dbReference type="Proteomes" id="UP000886520"/>
    </source>
</evidence>
<keyword evidence="2" id="KW-0804">Transcription</keyword>
<accession>A0A9D4UZQ6</accession>
<dbReference type="AlphaFoldDB" id="A0A9D4UZQ6"/>
<protein>
    <recommendedName>
        <fullName evidence="4">NAC domain-containing protein</fullName>
    </recommendedName>
</protein>
<evidence type="ECO:0000256" key="1">
    <source>
        <dbReference type="ARBA" id="ARBA00023015"/>
    </source>
</evidence>
<evidence type="ECO:0000256" key="3">
    <source>
        <dbReference type="ARBA" id="ARBA00023242"/>
    </source>
</evidence>
<evidence type="ECO:0000256" key="2">
    <source>
        <dbReference type="ARBA" id="ARBA00023163"/>
    </source>
</evidence>
<dbReference type="Pfam" id="PF02365">
    <property type="entry name" value="NAM"/>
    <property type="match status" value="1"/>
</dbReference>
<dbReference type="InterPro" id="IPR003441">
    <property type="entry name" value="NAC-dom"/>
</dbReference>
<evidence type="ECO:0000313" key="5">
    <source>
        <dbReference type="EMBL" id="KAI5076821.1"/>
    </source>
</evidence>
<feature type="domain" description="NAC" evidence="4">
    <location>
        <begin position="54"/>
        <end position="216"/>
    </location>
</feature>
<dbReference type="PANTHER" id="PTHR31744">
    <property type="entry name" value="PROTEIN CUP-SHAPED COTYLEDON 2-RELATED"/>
    <property type="match status" value="1"/>
</dbReference>
<dbReference type="EMBL" id="JABFUD020000008">
    <property type="protein sequence ID" value="KAI5076821.1"/>
    <property type="molecule type" value="Genomic_DNA"/>
</dbReference>
<dbReference type="GO" id="GO:0003677">
    <property type="term" value="F:DNA binding"/>
    <property type="evidence" value="ECO:0007669"/>
    <property type="project" value="InterPro"/>
</dbReference>
<keyword evidence="6" id="KW-1185">Reference proteome</keyword>
<dbReference type="GO" id="GO:0006355">
    <property type="term" value="P:regulation of DNA-templated transcription"/>
    <property type="evidence" value="ECO:0007669"/>
    <property type="project" value="InterPro"/>
</dbReference>